<dbReference type="Proteomes" id="UP000077164">
    <property type="component" value="Unassembled WGS sequence"/>
</dbReference>
<dbReference type="EC" id="3.1.1.61" evidence="2"/>
<dbReference type="GO" id="GO:0005737">
    <property type="term" value="C:cytoplasm"/>
    <property type="evidence" value="ECO:0007669"/>
    <property type="project" value="InterPro"/>
</dbReference>
<protein>
    <recommendedName>
        <fullName evidence="2">protein-glutamate methylesterase</fullName>
        <ecNumber evidence="2">3.1.1.61</ecNumber>
    </recommendedName>
</protein>
<dbReference type="STRING" id="249352.SAMN05444395_10683"/>
<dbReference type="AlphaFoldDB" id="A0A167YIS4"/>
<dbReference type="InterPro" id="IPR000673">
    <property type="entry name" value="Sig_transdc_resp-reg_Me-estase"/>
</dbReference>
<evidence type="ECO:0000256" key="1">
    <source>
        <dbReference type="ARBA" id="ARBA00022801"/>
    </source>
</evidence>
<dbReference type="PANTHER" id="PTHR42872:SF3">
    <property type="entry name" value="PROTEIN-GLUTAMATE METHYLESTERASE_PROTEIN-GLUTAMINE GLUTAMINASE 1"/>
    <property type="match status" value="1"/>
</dbReference>
<evidence type="ECO:0000313" key="7">
    <source>
        <dbReference type="Proteomes" id="UP000077164"/>
    </source>
</evidence>
<keyword evidence="4" id="KW-0145">Chemotaxis</keyword>
<feature type="active site" evidence="4">
    <location>
        <position position="131"/>
    </location>
</feature>
<keyword evidence="1 4" id="KW-0378">Hydrolase</keyword>
<sequence length="190" mass="20839">MQYEAIVIGVSSGGMNALKIIFAAMPAHFSIPMIIVQHVGAQSDGQWITLFNDKSQLEIKEADEKEKIKKGTIFIAPPNYHLLIEKDKTFSLTIDERVNYARPSIDVLFESAAEAYKNKLIGIVLTGANSDGAKGITRIQECGGLTIIQDPKTAESAYMPKAAIAAIEPNFIGSLDDIVTFLLKIEQQKR</sequence>
<dbReference type="RefSeq" id="WP_066077441.1">
    <property type="nucleotide sequence ID" value="NZ_FRDK01000006.1"/>
</dbReference>
<dbReference type="SUPFAM" id="SSF52738">
    <property type="entry name" value="Methylesterase CheB, C-terminal domain"/>
    <property type="match status" value="1"/>
</dbReference>
<dbReference type="OrthoDB" id="1524092at2"/>
<evidence type="ECO:0000256" key="4">
    <source>
        <dbReference type="PROSITE-ProRule" id="PRU00050"/>
    </source>
</evidence>
<keyword evidence="7" id="KW-1185">Reference proteome</keyword>
<name>A0A167YIS4_9FLAO</name>
<evidence type="ECO:0000259" key="5">
    <source>
        <dbReference type="PROSITE" id="PS50122"/>
    </source>
</evidence>
<dbReference type="Pfam" id="PF01339">
    <property type="entry name" value="CheB_methylest"/>
    <property type="match status" value="1"/>
</dbReference>
<comment type="caution">
    <text evidence="6">The sequence shown here is derived from an EMBL/GenBank/DDBJ whole genome shotgun (WGS) entry which is preliminary data.</text>
</comment>
<dbReference type="GO" id="GO:0000156">
    <property type="term" value="F:phosphorelay response regulator activity"/>
    <property type="evidence" value="ECO:0007669"/>
    <property type="project" value="InterPro"/>
</dbReference>
<feature type="active site" evidence="4">
    <location>
        <position position="11"/>
    </location>
</feature>
<evidence type="ECO:0000256" key="2">
    <source>
        <dbReference type="ARBA" id="ARBA00039140"/>
    </source>
</evidence>
<gene>
    <name evidence="6" type="ORF">FBFR_04090</name>
</gene>
<dbReference type="PANTHER" id="PTHR42872">
    <property type="entry name" value="PROTEIN-GLUTAMATE METHYLESTERASE/PROTEIN-GLUTAMINE GLUTAMINASE"/>
    <property type="match status" value="1"/>
</dbReference>
<dbReference type="CDD" id="cd16433">
    <property type="entry name" value="CheB"/>
    <property type="match status" value="1"/>
</dbReference>
<feature type="active site" evidence="4">
    <location>
        <position position="38"/>
    </location>
</feature>
<dbReference type="PROSITE" id="PS50122">
    <property type="entry name" value="CHEB"/>
    <property type="match status" value="1"/>
</dbReference>
<evidence type="ECO:0000256" key="3">
    <source>
        <dbReference type="ARBA" id="ARBA00048267"/>
    </source>
</evidence>
<dbReference type="InterPro" id="IPR035909">
    <property type="entry name" value="CheB_C"/>
</dbReference>
<dbReference type="EMBL" id="LVJE01000008">
    <property type="protein sequence ID" value="OAB29461.1"/>
    <property type="molecule type" value="Genomic_DNA"/>
</dbReference>
<reference evidence="6 7" key="1">
    <citation type="submission" date="2016-03" db="EMBL/GenBank/DDBJ databases">
        <title>Draft genome sequence of Flavobacterium fryxellicola DSM 16209.</title>
        <authorList>
            <person name="Shin S.-K."/>
            <person name="Yi H."/>
        </authorList>
    </citation>
    <scope>NUCLEOTIDE SEQUENCE [LARGE SCALE GENOMIC DNA]</scope>
    <source>
        <strain evidence="6 7">DSM 16209</strain>
    </source>
</reference>
<accession>A0A167YIS4</accession>
<evidence type="ECO:0000313" key="6">
    <source>
        <dbReference type="EMBL" id="OAB29461.1"/>
    </source>
</evidence>
<feature type="domain" description="CheB-type methylesterase" evidence="5">
    <location>
        <begin position="1"/>
        <end position="183"/>
    </location>
</feature>
<organism evidence="6 7">
    <name type="scientific">Flavobacterium fryxellicola</name>
    <dbReference type="NCBI Taxonomy" id="249352"/>
    <lineage>
        <taxon>Bacteria</taxon>
        <taxon>Pseudomonadati</taxon>
        <taxon>Bacteroidota</taxon>
        <taxon>Flavobacteriia</taxon>
        <taxon>Flavobacteriales</taxon>
        <taxon>Flavobacteriaceae</taxon>
        <taxon>Flavobacterium</taxon>
    </lineage>
</organism>
<comment type="catalytic activity">
    <reaction evidence="3">
        <text>[protein]-L-glutamate 5-O-methyl ester + H2O = L-glutamyl-[protein] + methanol + H(+)</text>
        <dbReference type="Rhea" id="RHEA:23236"/>
        <dbReference type="Rhea" id="RHEA-COMP:10208"/>
        <dbReference type="Rhea" id="RHEA-COMP:10311"/>
        <dbReference type="ChEBI" id="CHEBI:15377"/>
        <dbReference type="ChEBI" id="CHEBI:15378"/>
        <dbReference type="ChEBI" id="CHEBI:17790"/>
        <dbReference type="ChEBI" id="CHEBI:29973"/>
        <dbReference type="ChEBI" id="CHEBI:82795"/>
        <dbReference type="EC" id="3.1.1.61"/>
    </reaction>
</comment>
<proteinExistence type="predicted"/>
<dbReference type="GO" id="GO:0008984">
    <property type="term" value="F:protein-glutamate methylesterase activity"/>
    <property type="evidence" value="ECO:0007669"/>
    <property type="project" value="UniProtKB-EC"/>
</dbReference>
<dbReference type="GO" id="GO:0006935">
    <property type="term" value="P:chemotaxis"/>
    <property type="evidence" value="ECO:0007669"/>
    <property type="project" value="UniProtKB-UniRule"/>
</dbReference>
<dbReference type="Gene3D" id="3.40.50.180">
    <property type="entry name" value="Methylesterase CheB, C-terminal domain"/>
    <property type="match status" value="1"/>
</dbReference>